<dbReference type="GO" id="GO:0003700">
    <property type="term" value="F:DNA-binding transcription factor activity"/>
    <property type="evidence" value="ECO:0007669"/>
    <property type="project" value="InterPro"/>
</dbReference>
<comment type="caution">
    <text evidence="7">The sequence shown here is derived from an EMBL/GenBank/DDBJ whole genome shotgun (WGS) entry which is preliminary data.</text>
</comment>
<dbReference type="AlphaFoldDB" id="A0A3N1PNX4"/>
<proteinExistence type="inferred from homology"/>
<dbReference type="PANTHER" id="PTHR46577">
    <property type="entry name" value="HTH-TYPE TRANSCRIPTIONAL REGULATORY PROTEIN GABR"/>
    <property type="match status" value="1"/>
</dbReference>
<dbReference type="STRING" id="584787.GCA_001247655_01565"/>
<dbReference type="PRINTS" id="PR00035">
    <property type="entry name" value="HTHGNTR"/>
</dbReference>
<name>A0A3N1PNX4_9GAMM</name>
<dbReference type="InterPro" id="IPR036388">
    <property type="entry name" value="WH-like_DNA-bd_sf"/>
</dbReference>
<keyword evidence="4" id="KW-0238">DNA-binding</keyword>
<dbReference type="CDD" id="cd07377">
    <property type="entry name" value="WHTH_GntR"/>
    <property type="match status" value="1"/>
</dbReference>
<evidence type="ECO:0000256" key="1">
    <source>
        <dbReference type="ARBA" id="ARBA00005384"/>
    </source>
</evidence>
<dbReference type="RefSeq" id="WP_123420622.1">
    <property type="nucleotide sequence ID" value="NZ_RJUL01000002.1"/>
</dbReference>
<dbReference type="Gene3D" id="3.40.640.10">
    <property type="entry name" value="Type I PLP-dependent aspartate aminotransferase-like (Major domain)"/>
    <property type="match status" value="1"/>
</dbReference>
<dbReference type="InterPro" id="IPR015422">
    <property type="entry name" value="PyrdxlP-dep_Trfase_small"/>
</dbReference>
<accession>A0A3N1PNX4</accession>
<dbReference type="InterPro" id="IPR015424">
    <property type="entry name" value="PyrdxlP-dep_Trfase"/>
</dbReference>
<evidence type="ECO:0000313" key="7">
    <source>
        <dbReference type="EMBL" id="ROQ29668.1"/>
    </source>
</evidence>
<dbReference type="Pfam" id="PF00392">
    <property type="entry name" value="GntR"/>
    <property type="match status" value="1"/>
</dbReference>
<dbReference type="GO" id="GO:0030170">
    <property type="term" value="F:pyridoxal phosphate binding"/>
    <property type="evidence" value="ECO:0007669"/>
    <property type="project" value="InterPro"/>
</dbReference>
<protein>
    <submittedName>
        <fullName evidence="7">GntR family transcriptional regulator</fullName>
    </submittedName>
</protein>
<dbReference type="CDD" id="cd00609">
    <property type="entry name" value="AAT_like"/>
    <property type="match status" value="1"/>
</dbReference>
<evidence type="ECO:0000256" key="2">
    <source>
        <dbReference type="ARBA" id="ARBA00022898"/>
    </source>
</evidence>
<keyword evidence="8" id="KW-1185">Reference proteome</keyword>
<evidence type="ECO:0000256" key="4">
    <source>
        <dbReference type="ARBA" id="ARBA00023125"/>
    </source>
</evidence>
<keyword evidence="5" id="KW-0804">Transcription</keyword>
<dbReference type="EMBL" id="RJUL01000002">
    <property type="protein sequence ID" value="ROQ29668.1"/>
    <property type="molecule type" value="Genomic_DNA"/>
</dbReference>
<dbReference type="Proteomes" id="UP000268033">
    <property type="component" value="Unassembled WGS sequence"/>
</dbReference>
<reference evidence="7 8" key="1">
    <citation type="submission" date="2018-11" db="EMBL/GenBank/DDBJ databases">
        <title>Genomic Encyclopedia of Type Strains, Phase IV (KMG-IV): sequencing the most valuable type-strain genomes for metagenomic binning, comparative biology and taxonomic classification.</title>
        <authorList>
            <person name="Goeker M."/>
        </authorList>
    </citation>
    <scope>NUCLEOTIDE SEQUENCE [LARGE SCALE GENOMIC DNA]</scope>
    <source>
        <strain evidence="7 8">DSM 21945</strain>
    </source>
</reference>
<gene>
    <name evidence="7" type="ORF">EDC28_10233</name>
</gene>
<sequence>MAFRYQRLTRALLDDIQKGRWQAGDMLPSVRQLMQRLQLSRATVLHALGELEAQGWVEAQPRRGYFVNPRPAKAPTATPSSLEAAPRLLSIDDVVHDVMLKGAAFDLLPAESRFDAKPPAIELLHRAISRAMRHTKGAQHQHYEDPAGLPELRDTLAHRLRQQGCTSQAADIVVTHGCQHALLLALKSCTQPGDVVAVESPGYFGTLQLLQELGLKVLELPCDPATGLNPADVAKALTQWPITALVLTPSFATPTGALMPLEARLALAALAKQHRLTLIEDHIYAELSFSSAPLPPMLALAPEHTLLCSSFSKSLSRDLRLGYVAGPAFTKRLAQLKQITSLASNRLIEQGLDEFIRRGDYDRHLRREQQSLRVQRNALLDLLAQHFSDCHHRVPDGGLCLWLNLEPELDTLALYQRARQEGIMITPGPMFTSQQGLYRHCLRLSFAHPWSGPRRQALARLRVLVDGLKRGGKSEI</sequence>
<dbReference type="Gene3D" id="3.90.1150.10">
    <property type="entry name" value="Aspartate Aminotransferase, domain 1"/>
    <property type="match status" value="1"/>
</dbReference>
<dbReference type="InterPro" id="IPR004839">
    <property type="entry name" value="Aminotransferase_I/II_large"/>
</dbReference>
<dbReference type="Pfam" id="PF00155">
    <property type="entry name" value="Aminotran_1_2"/>
    <property type="match status" value="1"/>
</dbReference>
<keyword evidence="3" id="KW-0805">Transcription regulation</keyword>
<dbReference type="SMART" id="SM00345">
    <property type="entry name" value="HTH_GNTR"/>
    <property type="match status" value="1"/>
</dbReference>
<dbReference type="InterPro" id="IPR051446">
    <property type="entry name" value="HTH_trans_reg/aminotransferase"/>
</dbReference>
<dbReference type="SUPFAM" id="SSF53383">
    <property type="entry name" value="PLP-dependent transferases"/>
    <property type="match status" value="1"/>
</dbReference>
<dbReference type="SUPFAM" id="SSF46785">
    <property type="entry name" value="Winged helix' DNA-binding domain"/>
    <property type="match status" value="1"/>
</dbReference>
<evidence type="ECO:0000259" key="6">
    <source>
        <dbReference type="PROSITE" id="PS50949"/>
    </source>
</evidence>
<keyword evidence="2" id="KW-0663">Pyridoxal phosphate</keyword>
<dbReference type="GO" id="GO:0003677">
    <property type="term" value="F:DNA binding"/>
    <property type="evidence" value="ECO:0007669"/>
    <property type="project" value="UniProtKB-KW"/>
</dbReference>
<dbReference type="InterPro" id="IPR015421">
    <property type="entry name" value="PyrdxlP-dep_Trfase_major"/>
</dbReference>
<comment type="similarity">
    <text evidence="1">In the C-terminal section; belongs to the class-I pyridoxal-phosphate-dependent aminotransferase family.</text>
</comment>
<evidence type="ECO:0000313" key="8">
    <source>
        <dbReference type="Proteomes" id="UP000268033"/>
    </source>
</evidence>
<evidence type="ECO:0000256" key="5">
    <source>
        <dbReference type="ARBA" id="ARBA00023163"/>
    </source>
</evidence>
<evidence type="ECO:0000256" key="3">
    <source>
        <dbReference type="ARBA" id="ARBA00023015"/>
    </source>
</evidence>
<organism evidence="7 8">
    <name type="scientific">Gallaecimonas pentaromativorans</name>
    <dbReference type="NCBI Taxonomy" id="584787"/>
    <lineage>
        <taxon>Bacteria</taxon>
        <taxon>Pseudomonadati</taxon>
        <taxon>Pseudomonadota</taxon>
        <taxon>Gammaproteobacteria</taxon>
        <taxon>Enterobacterales</taxon>
        <taxon>Gallaecimonadaceae</taxon>
        <taxon>Gallaecimonas</taxon>
    </lineage>
</organism>
<dbReference type="PROSITE" id="PS50949">
    <property type="entry name" value="HTH_GNTR"/>
    <property type="match status" value="1"/>
</dbReference>
<dbReference type="PANTHER" id="PTHR46577:SF2">
    <property type="entry name" value="TRANSCRIPTIONAL REGULATORY PROTEIN"/>
    <property type="match status" value="1"/>
</dbReference>
<dbReference type="Gene3D" id="1.10.10.10">
    <property type="entry name" value="Winged helix-like DNA-binding domain superfamily/Winged helix DNA-binding domain"/>
    <property type="match status" value="1"/>
</dbReference>
<dbReference type="InterPro" id="IPR036390">
    <property type="entry name" value="WH_DNA-bd_sf"/>
</dbReference>
<feature type="domain" description="HTH gntR-type" evidence="6">
    <location>
        <begin position="2"/>
        <end position="70"/>
    </location>
</feature>
<dbReference type="InterPro" id="IPR000524">
    <property type="entry name" value="Tscrpt_reg_HTH_GntR"/>
</dbReference>